<dbReference type="WormBase" id="SRAE_X000205200">
    <property type="protein sequence ID" value="SRP06049"/>
    <property type="gene ID" value="WBGene00267630"/>
</dbReference>
<reference evidence="3" key="2">
    <citation type="submission" date="2014-09" db="EMBL/GenBank/DDBJ databases">
        <authorList>
            <person name="Aslett A.Martin."/>
        </authorList>
    </citation>
    <scope>NUCLEOTIDE SEQUENCE</scope>
    <source>
        <strain evidence="3">ED321 Heterogonic</strain>
    </source>
</reference>
<dbReference type="Proteomes" id="UP000035682">
    <property type="component" value="Unplaced"/>
</dbReference>
<evidence type="ECO:0000313" key="6">
    <source>
        <dbReference type="WormBase" id="SRAE_X000205200"/>
    </source>
</evidence>
<evidence type="ECO:0000313" key="5">
    <source>
        <dbReference type="WBParaSite" id="SRAE_X000205200.1"/>
    </source>
</evidence>
<dbReference type="GeneID" id="36385124"/>
<organism evidence="3">
    <name type="scientific">Strongyloides ratti</name>
    <name type="common">Parasitic roundworm</name>
    <dbReference type="NCBI Taxonomy" id="34506"/>
    <lineage>
        <taxon>Eukaryota</taxon>
        <taxon>Metazoa</taxon>
        <taxon>Ecdysozoa</taxon>
        <taxon>Nematoda</taxon>
        <taxon>Chromadorea</taxon>
        <taxon>Rhabditida</taxon>
        <taxon>Tylenchina</taxon>
        <taxon>Panagrolaimomorpha</taxon>
        <taxon>Strongyloidoidea</taxon>
        <taxon>Strongyloididae</taxon>
        <taxon>Strongyloides</taxon>
    </lineage>
</organism>
<dbReference type="WBParaSite" id="SRAE_X000205200.1">
    <property type="protein sequence ID" value="SRAE_X000205200.1"/>
    <property type="gene ID" value="WBGene00267630"/>
</dbReference>
<gene>
    <name evidence="3 5 6" type="ORF">SRAE_X000205200</name>
</gene>
<feature type="chain" id="PRO_5015030211" evidence="2">
    <location>
        <begin position="21"/>
        <end position="403"/>
    </location>
</feature>
<keyword evidence="4" id="KW-1185">Reference proteome</keyword>
<keyword evidence="1" id="KW-1133">Transmembrane helix</keyword>
<dbReference type="RefSeq" id="XP_024499523.1">
    <property type="nucleotide sequence ID" value="XM_024643429.1"/>
</dbReference>
<feature type="signal peptide" evidence="2">
    <location>
        <begin position="1"/>
        <end position="20"/>
    </location>
</feature>
<sequence length="403" mass="47031">MKLLMLFNIFFITIFSILKCQTNNSIINEGNEEFIDVSKANINPYKDKIEKELFPPYIRCETLGTVSDMFFYNTTFMNCAPTQWTCIYDDLILLANKTMAHCYNRRNFGVACLYGGFRPMSRCRNDNKKCGINYFNCKEKKPRNIVEYSDNFLFKLGEAVKSKNISIEENLLEKIKEADNRRISNNITDIEDYQENTIIVDDNFLLENDEIFDYNVTEEKLFTQIVSSTEDVIATTTYTLLSSTSTLSNSVFDKIKDNNITYNEFNNTYNEFSKTLTLKNNSSDDVIQNNIISDKKNYTETIKEINLEKNNGVQQNKINTSTQNYQIFMDINNFLNNPIKNTTILFLCIIIIIIFIFICCKMCGKATYVYEVAEHQRLMDINVNSTTFKNETFNPSYHNRRKN</sequence>
<dbReference type="EMBL" id="LN609398">
    <property type="protein sequence ID" value="CEF60314.1"/>
    <property type="molecule type" value="Genomic_DNA"/>
</dbReference>
<accession>A0A090KYM8</accession>
<dbReference type="AlphaFoldDB" id="A0A090KYM8"/>
<name>A0A090KYM8_STRRB</name>
<keyword evidence="1" id="KW-0812">Transmembrane</keyword>
<evidence type="ECO:0000256" key="2">
    <source>
        <dbReference type="SAM" id="SignalP"/>
    </source>
</evidence>
<proteinExistence type="predicted"/>
<reference evidence="4" key="1">
    <citation type="submission" date="2014-09" db="EMBL/GenBank/DDBJ databases">
        <authorList>
            <person name="Martin A.A."/>
        </authorList>
    </citation>
    <scope>NUCLEOTIDE SEQUENCE</scope>
    <source>
        <strain evidence="4">ED321</strain>
    </source>
</reference>
<keyword evidence="1" id="KW-0472">Membrane</keyword>
<dbReference type="CTD" id="36385124"/>
<evidence type="ECO:0000313" key="3">
    <source>
        <dbReference type="EMBL" id="CEF60314.1"/>
    </source>
</evidence>
<keyword evidence="2" id="KW-0732">Signal</keyword>
<evidence type="ECO:0000313" key="4">
    <source>
        <dbReference type="Proteomes" id="UP000035682"/>
    </source>
</evidence>
<feature type="transmembrane region" description="Helical" evidence="1">
    <location>
        <begin position="342"/>
        <end position="360"/>
    </location>
</feature>
<reference evidence="5" key="3">
    <citation type="submission" date="2020-12" db="UniProtKB">
        <authorList>
            <consortium name="WormBaseParasite"/>
        </authorList>
    </citation>
    <scope>IDENTIFICATION</scope>
</reference>
<protein>
    <submittedName>
        <fullName evidence="3 5">Uncharacterized protein</fullName>
    </submittedName>
</protein>
<evidence type="ECO:0000256" key="1">
    <source>
        <dbReference type="SAM" id="Phobius"/>
    </source>
</evidence>